<proteinExistence type="predicted"/>
<accession>A0A969WEE3</accession>
<name>A0A969WEE3_9GAMM</name>
<dbReference type="RefSeq" id="WP_168148566.1">
    <property type="nucleotide sequence ID" value="NZ_JAAVXB010000007.1"/>
</dbReference>
<dbReference type="Proteomes" id="UP000653472">
    <property type="component" value="Unassembled WGS sequence"/>
</dbReference>
<comment type="caution">
    <text evidence="1">The sequence shown here is derived from an EMBL/GenBank/DDBJ whole genome shotgun (WGS) entry which is preliminary data.</text>
</comment>
<protein>
    <submittedName>
        <fullName evidence="1">Helix-turn-helix domain-containing protein</fullName>
    </submittedName>
</protein>
<keyword evidence="2" id="KW-1185">Reference proteome</keyword>
<sequence>MKKRRRPKIGDSHVRIYGWEHEFPAYRTLSTDARALLIEFRALYNGGENRVFLSVRQMQERMGNVGQRRAQSARDELLDRGWVRMIEAGAFNRKTKQATVYALTNEPLAERDGATATKDYARWQPQKSTVAILATVKTKGRLPR</sequence>
<gene>
    <name evidence="1" type="ORF">G7Y82_13005</name>
</gene>
<organism evidence="1 2">
    <name type="scientific">Solimonas marina</name>
    <dbReference type="NCBI Taxonomy" id="2714601"/>
    <lineage>
        <taxon>Bacteria</taxon>
        <taxon>Pseudomonadati</taxon>
        <taxon>Pseudomonadota</taxon>
        <taxon>Gammaproteobacteria</taxon>
        <taxon>Nevskiales</taxon>
        <taxon>Nevskiaceae</taxon>
        <taxon>Solimonas</taxon>
    </lineage>
</organism>
<reference evidence="1" key="1">
    <citation type="submission" date="2020-03" db="EMBL/GenBank/DDBJ databases">
        <title>Solimonas marina sp. nov., isolated from deep seawater of the Pacific Ocean.</title>
        <authorList>
            <person name="Liu X."/>
            <person name="Lai Q."/>
            <person name="Sun F."/>
            <person name="Gai Y."/>
            <person name="Li G."/>
            <person name="Shao Z."/>
        </authorList>
    </citation>
    <scope>NUCLEOTIDE SEQUENCE</scope>
    <source>
        <strain evidence="1">C16B3</strain>
    </source>
</reference>
<dbReference type="EMBL" id="JAAVXB010000007">
    <property type="protein sequence ID" value="NKF23235.1"/>
    <property type="molecule type" value="Genomic_DNA"/>
</dbReference>
<evidence type="ECO:0000313" key="1">
    <source>
        <dbReference type="EMBL" id="NKF23235.1"/>
    </source>
</evidence>
<evidence type="ECO:0000313" key="2">
    <source>
        <dbReference type="Proteomes" id="UP000653472"/>
    </source>
</evidence>
<dbReference type="AlphaFoldDB" id="A0A969WEE3"/>